<dbReference type="AlphaFoldDB" id="A0A8S9XNU1"/>
<keyword evidence="4" id="KW-1185">Reference proteome</keyword>
<gene>
    <name evidence="3" type="ORF">GE061_015716</name>
</gene>
<sequence length="330" mass="36258">MCKQTLILFCYFATLCYGLNHTPVLNGDKDLAEEITSEVSTDEVGLDSELFSADGIDSGNGETRKAEFSAELTQYNRLLRGLFSPEEPRTQQKEALVYKPAWIDRHPETEDEGTPERQQVPPKEDVPEKDFTLVGVEFMPLEHHGERRIPPFSSLFFPSLEGVERPKAADTRKESGVKITTSTVIPDSRKVSSVTTTVIPDSRKVSSVTTTVMPDSPIVSGVTTTVIPDSPTVSGKTTTVMPDSQNSSAIASNSKVTNYDSTSHGKLMENNSNSALSGEGDPIEYISILPAIPIEGYRCVFTDSSSQNQRSMPEPILIPIDLYEKKQSLF</sequence>
<evidence type="ECO:0000313" key="3">
    <source>
        <dbReference type="EMBL" id="KAF6209961.1"/>
    </source>
</evidence>
<feature type="region of interest" description="Disordered" evidence="1">
    <location>
        <begin position="102"/>
        <end position="125"/>
    </location>
</feature>
<evidence type="ECO:0000313" key="4">
    <source>
        <dbReference type="Proteomes" id="UP000466442"/>
    </source>
</evidence>
<reference evidence="3" key="1">
    <citation type="journal article" date="2021" name="Mol. Ecol. Resour.">
        <title>Apolygus lucorum genome provides insights into omnivorousness and mesophyll feeding.</title>
        <authorList>
            <person name="Liu Y."/>
            <person name="Liu H."/>
            <person name="Wang H."/>
            <person name="Huang T."/>
            <person name="Liu B."/>
            <person name="Yang B."/>
            <person name="Yin L."/>
            <person name="Li B."/>
            <person name="Zhang Y."/>
            <person name="Zhang S."/>
            <person name="Jiang F."/>
            <person name="Zhang X."/>
            <person name="Ren Y."/>
            <person name="Wang B."/>
            <person name="Wang S."/>
            <person name="Lu Y."/>
            <person name="Wu K."/>
            <person name="Fan W."/>
            <person name="Wang G."/>
        </authorList>
    </citation>
    <scope>NUCLEOTIDE SEQUENCE</scope>
    <source>
        <strain evidence="3">12Hb</strain>
    </source>
</reference>
<protein>
    <submittedName>
        <fullName evidence="3">Uncharacterized protein</fullName>
    </submittedName>
</protein>
<evidence type="ECO:0000256" key="2">
    <source>
        <dbReference type="SAM" id="SignalP"/>
    </source>
</evidence>
<accession>A0A8S9XNU1</accession>
<proteinExistence type="predicted"/>
<dbReference type="EMBL" id="WIXP02000006">
    <property type="protein sequence ID" value="KAF6209961.1"/>
    <property type="molecule type" value="Genomic_DNA"/>
</dbReference>
<feature type="signal peptide" evidence="2">
    <location>
        <begin position="1"/>
        <end position="18"/>
    </location>
</feature>
<organism evidence="3 4">
    <name type="scientific">Apolygus lucorum</name>
    <name type="common">Small green plant bug</name>
    <name type="synonym">Lygocoris lucorum</name>
    <dbReference type="NCBI Taxonomy" id="248454"/>
    <lineage>
        <taxon>Eukaryota</taxon>
        <taxon>Metazoa</taxon>
        <taxon>Ecdysozoa</taxon>
        <taxon>Arthropoda</taxon>
        <taxon>Hexapoda</taxon>
        <taxon>Insecta</taxon>
        <taxon>Pterygota</taxon>
        <taxon>Neoptera</taxon>
        <taxon>Paraneoptera</taxon>
        <taxon>Hemiptera</taxon>
        <taxon>Heteroptera</taxon>
        <taxon>Panheteroptera</taxon>
        <taxon>Cimicomorpha</taxon>
        <taxon>Miridae</taxon>
        <taxon>Mirini</taxon>
        <taxon>Apolygus</taxon>
    </lineage>
</organism>
<feature type="chain" id="PRO_5035747289" evidence="2">
    <location>
        <begin position="19"/>
        <end position="330"/>
    </location>
</feature>
<keyword evidence="2" id="KW-0732">Signal</keyword>
<feature type="region of interest" description="Disordered" evidence="1">
    <location>
        <begin position="233"/>
        <end position="275"/>
    </location>
</feature>
<comment type="caution">
    <text evidence="3">The sequence shown here is derived from an EMBL/GenBank/DDBJ whole genome shotgun (WGS) entry which is preliminary data.</text>
</comment>
<evidence type="ECO:0000256" key="1">
    <source>
        <dbReference type="SAM" id="MobiDB-lite"/>
    </source>
</evidence>
<dbReference type="Proteomes" id="UP000466442">
    <property type="component" value="Unassembled WGS sequence"/>
</dbReference>
<name>A0A8S9XNU1_APOLU</name>